<keyword evidence="2 6" id="KW-0808">Transferase</keyword>
<dbReference type="PROSITE" id="PS00584">
    <property type="entry name" value="PFKB_KINASES_2"/>
    <property type="match status" value="1"/>
</dbReference>
<gene>
    <name evidence="8" type="ORF">EV140_0024</name>
</gene>
<dbReference type="PANTHER" id="PTHR46566:SF2">
    <property type="entry name" value="ATP-DEPENDENT 6-PHOSPHOFRUCTOKINASE ISOZYME 2"/>
    <property type="match status" value="1"/>
</dbReference>
<dbReference type="InterPro" id="IPR017583">
    <property type="entry name" value="Tagatose/fructose_Pkinase"/>
</dbReference>
<dbReference type="InterPro" id="IPR011611">
    <property type="entry name" value="PfkB_dom"/>
</dbReference>
<sequence>MSLAVTTMSPLAEAHPDRTRVVTLTPAPAVDRVYLLDGLQAGHVNRARHVEAHIAGNGVNLARDLHASGNAVCAVVPLSFEAATDLTSDEQIFRVVPVSHSIRVNTVVIGADGVTTNINQPANSLSRTDWDDLSRAVAAAADHLRADWIVVGGSVPSSRSGEGLDPLVLAEVARAVGARLCLDSPGSVVAEWLGQGVSVDLISPNIHELEEIVGKRIRTMGEAVDSGSALVSQGIGAVLISLGRDGAVVVTPTRQIWAHTSPARVVNTTGAGDAALAGMIALWRGEDDQDAIEAALVRAVRWGRAAVGLITPTISPDDIAPDHVHLGSPPRSMTLLQDLPSLPPR</sequence>
<dbReference type="AlphaFoldDB" id="A0A4Q7TZ95"/>
<dbReference type="SUPFAM" id="SSF53613">
    <property type="entry name" value="Ribokinase-like"/>
    <property type="match status" value="1"/>
</dbReference>
<protein>
    <submittedName>
        <fullName evidence="8">1-phosphofructokinase</fullName>
    </submittedName>
</protein>
<evidence type="ECO:0000256" key="4">
    <source>
        <dbReference type="ARBA" id="ARBA00022777"/>
    </source>
</evidence>
<dbReference type="PANTHER" id="PTHR46566">
    <property type="entry name" value="1-PHOSPHOFRUCTOKINASE-RELATED"/>
    <property type="match status" value="1"/>
</dbReference>
<evidence type="ECO:0000256" key="1">
    <source>
        <dbReference type="ARBA" id="ARBA00010688"/>
    </source>
</evidence>
<dbReference type="GO" id="GO:0005524">
    <property type="term" value="F:ATP binding"/>
    <property type="evidence" value="ECO:0007669"/>
    <property type="project" value="UniProtKB-KW"/>
</dbReference>
<proteinExistence type="inferred from homology"/>
<dbReference type="Gene3D" id="3.40.1190.20">
    <property type="match status" value="1"/>
</dbReference>
<dbReference type="InterPro" id="IPR029056">
    <property type="entry name" value="Ribokinase-like"/>
</dbReference>
<dbReference type="PIRSF" id="PIRSF000535">
    <property type="entry name" value="1PFK/6PFK/LacC"/>
    <property type="match status" value="1"/>
</dbReference>
<evidence type="ECO:0000256" key="2">
    <source>
        <dbReference type="ARBA" id="ARBA00022679"/>
    </source>
</evidence>
<keyword evidence="3" id="KW-0547">Nucleotide-binding</keyword>
<dbReference type="Pfam" id="PF00294">
    <property type="entry name" value="PfkB"/>
    <property type="match status" value="1"/>
</dbReference>
<feature type="domain" description="Carbohydrate kinase PfkB" evidence="7">
    <location>
        <begin position="35"/>
        <end position="295"/>
    </location>
</feature>
<reference evidence="8 9" key="1">
    <citation type="journal article" date="2015" name="Stand. Genomic Sci.">
        <title>Genomic Encyclopedia of Bacterial and Archaeal Type Strains, Phase III: the genomes of soil and plant-associated and newly described type strains.</title>
        <authorList>
            <person name="Whitman W.B."/>
            <person name="Woyke T."/>
            <person name="Klenk H.P."/>
            <person name="Zhou Y."/>
            <person name="Lilburn T.G."/>
            <person name="Beck B.J."/>
            <person name="De Vos P."/>
            <person name="Vandamme P."/>
            <person name="Eisen J.A."/>
            <person name="Garrity G."/>
            <person name="Hugenholtz P."/>
            <person name="Kyrpides N.C."/>
        </authorList>
    </citation>
    <scope>NUCLEOTIDE SEQUENCE [LARGE SCALE GENOMIC DNA]</scope>
    <source>
        <strain evidence="8 9">AC4r</strain>
    </source>
</reference>
<dbReference type="InterPro" id="IPR002173">
    <property type="entry name" value="Carboh/pur_kinase_PfkB_CS"/>
</dbReference>
<evidence type="ECO:0000313" key="9">
    <source>
        <dbReference type="Proteomes" id="UP000292408"/>
    </source>
</evidence>
<dbReference type="GO" id="GO:0008443">
    <property type="term" value="F:phosphofructokinase activity"/>
    <property type="evidence" value="ECO:0007669"/>
    <property type="project" value="TreeGrafter"/>
</dbReference>
<dbReference type="GO" id="GO:0005829">
    <property type="term" value="C:cytosol"/>
    <property type="evidence" value="ECO:0007669"/>
    <property type="project" value="TreeGrafter"/>
</dbReference>
<evidence type="ECO:0000256" key="3">
    <source>
        <dbReference type="ARBA" id="ARBA00022741"/>
    </source>
</evidence>
<comment type="caution">
    <text evidence="8">The sequence shown here is derived from an EMBL/GenBank/DDBJ whole genome shotgun (WGS) entry which is preliminary data.</text>
</comment>
<evidence type="ECO:0000259" key="7">
    <source>
        <dbReference type="Pfam" id="PF00294"/>
    </source>
</evidence>
<keyword evidence="5" id="KW-0067">ATP-binding</keyword>
<name>A0A4Q7TZ95_9MICO</name>
<evidence type="ECO:0000313" key="8">
    <source>
        <dbReference type="EMBL" id="RZT66486.1"/>
    </source>
</evidence>
<accession>A0A4Q7TZ95</accession>
<keyword evidence="4 8" id="KW-0418">Kinase</keyword>
<evidence type="ECO:0000256" key="6">
    <source>
        <dbReference type="PIRNR" id="PIRNR000535"/>
    </source>
</evidence>
<dbReference type="Proteomes" id="UP000292408">
    <property type="component" value="Unassembled WGS sequence"/>
</dbReference>
<keyword evidence="9" id="KW-1185">Reference proteome</keyword>
<dbReference type="EMBL" id="SGXT01000001">
    <property type="protein sequence ID" value="RZT66486.1"/>
    <property type="molecule type" value="Genomic_DNA"/>
</dbReference>
<evidence type="ECO:0000256" key="5">
    <source>
        <dbReference type="ARBA" id="ARBA00022840"/>
    </source>
</evidence>
<organism evidence="8 9">
    <name type="scientific">Microcella alkaliphila</name>
    <dbReference type="NCBI Taxonomy" id="279828"/>
    <lineage>
        <taxon>Bacteria</taxon>
        <taxon>Bacillati</taxon>
        <taxon>Actinomycetota</taxon>
        <taxon>Actinomycetes</taxon>
        <taxon>Micrococcales</taxon>
        <taxon>Microbacteriaceae</taxon>
        <taxon>Microcella</taxon>
    </lineage>
</organism>
<comment type="similarity">
    <text evidence="1">Belongs to the carbohydrate kinase PfkB family.</text>
</comment>